<evidence type="ECO:0000256" key="17">
    <source>
        <dbReference type="SAM" id="Phobius"/>
    </source>
</evidence>
<evidence type="ECO:0000256" key="5">
    <source>
        <dbReference type="ARBA" id="ARBA00011558"/>
    </source>
</evidence>
<dbReference type="AlphaFoldDB" id="A0A1M6EMX1"/>
<evidence type="ECO:0000256" key="12">
    <source>
        <dbReference type="ARBA" id="ARBA00022982"/>
    </source>
</evidence>
<keyword evidence="8" id="KW-0816">Tricarboxylic acid cycle</keyword>
<evidence type="ECO:0000256" key="13">
    <source>
        <dbReference type="ARBA" id="ARBA00022989"/>
    </source>
</evidence>
<sequence>MPYLTDRKRAVGAGASGSGTEHHWKMTLSSVALLFLVPLFVVTFGNALGRDYAGVLAYYQRPVPAAIALLTFLVGFLHFRGGAQTMIEDYVGGTARKVAIMLMVCLAYGLAAIGALSVIRLAL</sequence>
<feature type="transmembrane region" description="Helical" evidence="17">
    <location>
        <begin position="61"/>
        <end position="79"/>
    </location>
</feature>
<evidence type="ECO:0000256" key="15">
    <source>
        <dbReference type="ARBA" id="ARBA00023136"/>
    </source>
</evidence>
<dbReference type="EMBL" id="FQYO01000003">
    <property type="protein sequence ID" value="SHI86842.1"/>
    <property type="molecule type" value="Genomic_DNA"/>
</dbReference>
<keyword evidence="15 17" id="KW-0472">Membrane</keyword>
<keyword evidence="11" id="KW-0479">Metal-binding</keyword>
<comment type="pathway">
    <text evidence="4">Carbohydrate metabolism; tricarboxylic acid cycle.</text>
</comment>
<evidence type="ECO:0000313" key="18">
    <source>
        <dbReference type="EMBL" id="SHI86842.1"/>
    </source>
</evidence>
<comment type="subcellular location">
    <subcellularLocation>
        <location evidence="3">Membrane</location>
        <topology evidence="3">Multi-pass membrane protein</topology>
    </subcellularLocation>
</comment>
<evidence type="ECO:0000256" key="6">
    <source>
        <dbReference type="ARBA" id="ARBA00019425"/>
    </source>
</evidence>
<dbReference type="STRING" id="1447782.SAMN05444417_2081"/>
<keyword evidence="19" id="KW-1185">Reference proteome</keyword>
<dbReference type="NCBIfam" id="TIGR02968">
    <property type="entry name" value="succ_dehyd_anc"/>
    <property type="match status" value="1"/>
</dbReference>
<dbReference type="SUPFAM" id="SSF81343">
    <property type="entry name" value="Fumarate reductase respiratory complex transmembrane subunits"/>
    <property type="match status" value="1"/>
</dbReference>
<dbReference type="UniPathway" id="UPA00223"/>
<comment type="subunit">
    <text evidence="5">Part of an enzyme complex containing four subunits: a flavoprotein, an iron-sulfur protein, plus two membrane-anchoring proteins, SdhC and SdhD.</text>
</comment>
<feature type="transmembrane region" description="Helical" evidence="17">
    <location>
        <begin position="31"/>
        <end position="49"/>
    </location>
</feature>
<proteinExistence type="predicted"/>
<dbReference type="GO" id="GO:0046872">
    <property type="term" value="F:metal ion binding"/>
    <property type="evidence" value="ECO:0007669"/>
    <property type="project" value="UniProtKB-KW"/>
</dbReference>
<evidence type="ECO:0000256" key="14">
    <source>
        <dbReference type="ARBA" id="ARBA00023004"/>
    </source>
</evidence>
<keyword evidence="13 17" id="KW-1133">Transmembrane helix</keyword>
<dbReference type="Proteomes" id="UP000184292">
    <property type="component" value="Unassembled WGS sequence"/>
</dbReference>
<keyword evidence="14" id="KW-0408">Iron</keyword>
<dbReference type="InterPro" id="IPR034804">
    <property type="entry name" value="SQR/QFR_C/D"/>
</dbReference>
<dbReference type="RefSeq" id="WP_073329581.1">
    <property type="nucleotide sequence ID" value="NZ_FQYO01000003.1"/>
</dbReference>
<keyword evidence="10 17" id="KW-0812">Transmembrane</keyword>
<dbReference type="Gene3D" id="1.20.1300.10">
    <property type="entry name" value="Fumarate reductase/succinate dehydrogenase, transmembrane subunit"/>
    <property type="match status" value="1"/>
</dbReference>
<dbReference type="InterPro" id="IPR000701">
    <property type="entry name" value="SuccDH_FuR_B_TM-su"/>
</dbReference>
<dbReference type="Pfam" id="PF01127">
    <property type="entry name" value="Sdh_cyt"/>
    <property type="match status" value="1"/>
</dbReference>
<evidence type="ECO:0000256" key="4">
    <source>
        <dbReference type="ARBA" id="ARBA00005163"/>
    </source>
</evidence>
<gene>
    <name evidence="18" type="ORF">SAMN05444417_2081</name>
</gene>
<evidence type="ECO:0000256" key="10">
    <source>
        <dbReference type="ARBA" id="ARBA00022692"/>
    </source>
</evidence>
<feature type="region of interest" description="Disordered" evidence="16">
    <location>
        <begin position="1"/>
        <end position="21"/>
    </location>
</feature>
<evidence type="ECO:0000256" key="16">
    <source>
        <dbReference type="SAM" id="MobiDB-lite"/>
    </source>
</evidence>
<organism evidence="18 19">
    <name type="scientific">Wenxinia saemankumensis</name>
    <dbReference type="NCBI Taxonomy" id="1447782"/>
    <lineage>
        <taxon>Bacteria</taxon>
        <taxon>Pseudomonadati</taxon>
        <taxon>Pseudomonadota</taxon>
        <taxon>Alphaproteobacteria</taxon>
        <taxon>Rhodobacterales</taxon>
        <taxon>Roseobacteraceae</taxon>
        <taxon>Wenxinia</taxon>
    </lineage>
</organism>
<dbReference type="CDD" id="cd03495">
    <property type="entry name" value="SQR_TypeC_SdhD_like"/>
    <property type="match status" value="1"/>
</dbReference>
<dbReference type="InterPro" id="IPR014312">
    <property type="entry name" value="Succ_DH_anchor"/>
</dbReference>
<keyword evidence="12" id="KW-0249">Electron transport</keyword>
<dbReference type="OrthoDB" id="9809280at2"/>
<evidence type="ECO:0000256" key="8">
    <source>
        <dbReference type="ARBA" id="ARBA00022532"/>
    </source>
</evidence>
<evidence type="ECO:0000256" key="1">
    <source>
        <dbReference type="ARBA" id="ARBA00001971"/>
    </source>
</evidence>
<reference evidence="18 19" key="1">
    <citation type="submission" date="2016-11" db="EMBL/GenBank/DDBJ databases">
        <authorList>
            <person name="Jaros S."/>
            <person name="Januszkiewicz K."/>
            <person name="Wedrychowicz H."/>
        </authorList>
    </citation>
    <scope>NUCLEOTIDE SEQUENCE [LARGE SCALE GENOMIC DNA]</scope>
    <source>
        <strain evidence="18 19">DSM 100565</strain>
    </source>
</reference>
<comment type="cofactor">
    <cofactor evidence="1">
        <name>heme</name>
        <dbReference type="ChEBI" id="CHEBI:30413"/>
    </cofactor>
</comment>
<keyword evidence="9" id="KW-0349">Heme</keyword>
<dbReference type="GO" id="GO:0020037">
    <property type="term" value="F:heme binding"/>
    <property type="evidence" value="ECO:0007669"/>
    <property type="project" value="InterPro"/>
</dbReference>
<protein>
    <recommendedName>
        <fullName evidence="6">Succinate dehydrogenase hydrophobic membrane anchor subunit</fullName>
    </recommendedName>
</protein>
<evidence type="ECO:0000256" key="7">
    <source>
        <dbReference type="ARBA" id="ARBA00022448"/>
    </source>
</evidence>
<evidence type="ECO:0000256" key="9">
    <source>
        <dbReference type="ARBA" id="ARBA00022617"/>
    </source>
</evidence>
<accession>A0A1M6EMX1</accession>
<evidence type="ECO:0000256" key="2">
    <source>
        <dbReference type="ARBA" id="ARBA00004050"/>
    </source>
</evidence>
<feature type="transmembrane region" description="Helical" evidence="17">
    <location>
        <begin position="100"/>
        <end position="122"/>
    </location>
</feature>
<evidence type="ECO:0000256" key="3">
    <source>
        <dbReference type="ARBA" id="ARBA00004141"/>
    </source>
</evidence>
<dbReference type="GO" id="GO:0006099">
    <property type="term" value="P:tricarboxylic acid cycle"/>
    <property type="evidence" value="ECO:0007669"/>
    <property type="project" value="UniProtKB-UniPathway"/>
</dbReference>
<dbReference type="GO" id="GO:0016020">
    <property type="term" value="C:membrane"/>
    <property type="evidence" value="ECO:0007669"/>
    <property type="project" value="UniProtKB-SubCell"/>
</dbReference>
<evidence type="ECO:0000313" key="19">
    <source>
        <dbReference type="Proteomes" id="UP000184292"/>
    </source>
</evidence>
<name>A0A1M6EMX1_9RHOB</name>
<evidence type="ECO:0000256" key="11">
    <source>
        <dbReference type="ARBA" id="ARBA00022723"/>
    </source>
</evidence>
<comment type="function">
    <text evidence="2">Membrane-anchoring subunit of succinate dehydrogenase (SDH).</text>
</comment>
<keyword evidence="7" id="KW-0813">Transport</keyword>